<gene>
    <name evidence="1" type="ORF">BJP36_40355</name>
</gene>
<reference evidence="1" key="2">
    <citation type="submission" date="2022-10" db="EMBL/GenBank/DDBJ databases">
        <authorList>
            <person name="Ngo T.-E."/>
        </authorList>
    </citation>
    <scope>NUCLEOTIDE SEQUENCE</scope>
    <source>
        <strain evidence="1">JHB</strain>
    </source>
</reference>
<evidence type="ECO:0008006" key="2">
    <source>
        <dbReference type="Google" id="ProtNLM"/>
    </source>
</evidence>
<dbReference type="Proteomes" id="UP000176944">
    <property type="component" value="Chromosome"/>
</dbReference>
<proteinExistence type="predicted"/>
<reference evidence="1" key="1">
    <citation type="journal article" date="2017" name="Proc. Natl. Acad. Sci. U.S.A.">
        <title>Comparative genomics uncovers the prolific and distinctive metabolic potential of the cyanobacterial genus Moorea.</title>
        <authorList>
            <person name="Leao T."/>
            <person name="Castelao G."/>
            <person name="Korobeynikov A."/>
            <person name="Monroe E.A."/>
            <person name="Podell S."/>
            <person name="Glukhov E."/>
            <person name="Allen E.E."/>
            <person name="Gerwick W.H."/>
            <person name="Gerwick L."/>
        </authorList>
    </citation>
    <scope>NUCLEOTIDE SEQUENCE</scope>
    <source>
        <strain evidence="1">JHB</strain>
    </source>
</reference>
<accession>A0A9Q9UVA6</accession>
<dbReference type="AlphaFoldDB" id="A0A9Q9UVA6"/>
<protein>
    <recommendedName>
        <fullName evidence="2">Helix-turn-helix domain-containing protein</fullName>
    </recommendedName>
</protein>
<organism evidence="1">
    <name type="scientific">Moorena producens (strain JHB)</name>
    <dbReference type="NCBI Taxonomy" id="1454205"/>
    <lineage>
        <taxon>Bacteria</taxon>
        <taxon>Bacillati</taxon>
        <taxon>Cyanobacteriota</taxon>
        <taxon>Cyanophyceae</taxon>
        <taxon>Coleofasciculales</taxon>
        <taxon>Coleofasciculaceae</taxon>
        <taxon>Moorena</taxon>
    </lineage>
</organism>
<evidence type="ECO:0000313" key="1">
    <source>
        <dbReference type="EMBL" id="WAN68628.1"/>
    </source>
</evidence>
<name>A0A9Q9UVA6_MOOP1</name>
<sequence length="330" mass="38205">MVETVREKSDQPPSYQQALDEFGITQLLSHLKSYGDADFNAESMDIEEPELKTLATVLIQHLTQNLTGKLIASYLNTIRQVESDIVFDPIKTEIAPPSIDPPATWNPTATPRYQTGSPIRWRPLNGQMDWGVVIGFFYAYARHQCQWAICYLIWLDKDSPSAAWIVADTAWEEDIEPRNPKGKVTTNYKDSYSWTCTEALGPRNYLKSPNVLRTPSGRYRFDDQYRTPPRTLTQREQDLIELYSNCQLGMTPRQFYHKWDVNYEQIASICSRSTATVQRWFSSGHNYRRPQPIDLRHLALMDFLLEHFEEIPQVVRNLLCPDHQQQIGDG</sequence>
<dbReference type="EMBL" id="CP017708">
    <property type="protein sequence ID" value="WAN68628.1"/>
    <property type="molecule type" value="Genomic_DNA"/>
</dbReference>